<name>A0A8F2IW94_9CAUD</name>
<evidence type="ECO:0000313" key="1">
    <source>
        <dbReference type="EMBL" id="QWT29910.1"/>
    </source>
</evidence>
<proteinExistence type="predicted"/>
<keyword evidence="2" id="KW-1185">Reference proteome</keyword>
<organism evidence="1 2">
    <name type="scientific">Streptomyces phage TunaTartare</name>
    <dbReference type="NCBI Taxonomy" id="2848887"/>
    <lineage>
        <taxon>Viruses</taxon>
        <taxon>Duplodnaviria</taxon>
        <taxon>Heunggongvirae</taxon>
        <taxon>Uroviricota</taxon>
        <taxon>Caudoviricetes</taxon>
        <taxon>Stanwilliamsviridae</taxon>
        <taxon>Loccivirinae</taxon>
        <taxon>Faustvirus</taxon>
        <taxon>Faustvirus tunatartare</taxon>
    </lineage>
</organism>
<evidence type="ECO:0000313" key="2">
    <source>
        <dbReference type="Proteomes" id="UP000683399"/>
    </source>
</evidence>
<dbReference type="PANTHER" id="PTHR46656">
    <property type="entry name" value="PUTATIVE-RELATED"/>
    <property type="match status" value="1"/>
</dbReference>
<accession>A0A8F2IW94</accession>
<sequence>MKVSFYTVRGDLRQDNGFGYAGHNIRNSLQNLGHEVSLYDETADVQLNFCHPVYYESHDKQYQIGYSPWESSALPEGWLDGFNSVDEVWTTSPKCKEWFHDAGVKKPIKVYEHGIEPIWTPKHRRPQKKIRFLHLGEPAPRKGGQLAFEAFIAAFGIRDDVSLTLKANGHNTIRAYMPGQVRRGGPRNILGQPHEVYKNVNLITDSLSTDELVGLYHSHDVLVYPSWGEGFGLIPLQGLATGMPTICTGSWAPYGRFLGNLALDSREVKSPWPDFHPGMMSEPDYYHLVELYRYSYENFDALAKINFDNAGDVHSEYNWDKLTKNAFKNLENRIK</sequence>
<dbReference type="EMBL" id="MW822145">
    <property type="protein sequence ID" value="QWT29910.1"/>
    <property type="molecule type" value="Genomic_DNA"/>
</dbReference>
<dbReference type="SUPFAM" id="SSF53756">
    <property type="entry name" value="UDP-Glycosyltransferase/glycogen phosphorylase"/>
    <property type="match status" value="1"/>
</dbReference>
<dbReference type="KEGG" id="vg:77927586"/>
<reference evidence="1 2" key="1">
    <citation type="submission" date="2021-03" db="EMBL/GenBank/DDBJ databases">
        <authorList>
            <person name="Alqahtani R."/>
            <person name="Behailu E."/>
            <person name="Cappabianca D.W."/>
            <person name="Csanadi-Schwartz K.M."/>
            <person name="Dalal A.S."/>
            <person name="Fahim M.S."/>
            <person name="Franklin J.M."/>
            <person name="Gluckman M.H."/>
            <person name="Levine C.J."/>
            <person name="Martin N."/>
            <person name="Milza N."/>
            <person name="Najmabadi R."/>
            <person name="Newman A.M."/>
            <person name="Pajunar M."/>
            <person name="Qalawee I."/>
            <person name="Rizvi A."/>
            <person name="Samuel A."/>
            <person name="Smith A."/>
            <person name="Swann F.E."/>
            <person name="Sweeney P."/>
            <person name="Torres N.R."/>
            <person name="Ventrone L."/>
            <person name="Ventura L."/>
            <person name="Wroe M."/>
            <person name="Acquaye N.A."/>
            <person name="Agnes T.J."/>
            <person name="Ahmed A."/>
            <person name="Ahmed S."/>
            <person name="Amodu B.A."/>
            <person name="Arefeayne N.F."/>
            <person name="Asamoah-Frimpong E.A."/>
            <person name="Attaran A."/>
            <person name="Barragan J.M."/>
            <person name="Baumgarten L.N."/>
            <person name="Berhane B."/>
            <person name="Beyene A."/>
            <person name="Bhattarai B."/>
            <person name="Biondokin D.V."/>
            <person name="Boone B.K."/>
            <person name="Burney S.Z."/>
            <person name="Cayanan J.T."/>
            <person name="Cesta G."/>
            <person name="Chang J."/>
            <person name="Chavez J."/>
            <person name="Chorbajian C."/>
            <person name="Christian S."/>
            <person name="Corns J.R."/>
            <person name="Corns N.R."/>
            <person name="Cowan J.T."/>
            <person name="Coyne C."/>
            <person name="Dadzie B."/>
            <person name="Datu D.V."/>
            <person name="Deng B.C."/>
            <person name="Der L."/>
            <person name="Dickerson K."/>
            <person name="Dozier E."/>
            <person name="Egbunine A.O."/>
            <person name="Farooq M."/>
            <person name="Fonge A.E."/>
            <person name="Ghomsi-Nono M.P."/>
            <person name="Giampietro H."/>
            <person name="Gunnison R.P."/>
            <person name="Han S.H."/>
            <person name="Hennigan A.J."/>
            <person name="Hong A.N."/>
            <person name="Ijomor E.C."/>
            <person name="Jalali A."/>
            <person name="Jamil T.Z."/>
            <person name="Jenkins C.R."/>
            <person name="Joseph M.A."/>
            <person name="Jowanowitch O.J."/>
            <person name="Kang D."/>
            <person name="Khan A."/>
            <person name="Khan Z.K."/>
            <person name="Kiewe T."/>
            <person name="Kjerulf A.B."/>
            <person name="Kolosey V."/>
            <person name="Kurup M."/>
            <person name="Lee V.H."/>
            <person name="Llontop-Maldonado V."/>
            <person name="Long P."/>
            <person name="Lu N."/>
            <person name="Majekodunmi A."/>
            <person name="Malik H.W."/>
            <person name="Marcellino S.C."/>
            <person name="Martinez L.A."/>
            <person name="Meher F.N."/>
            <person name="Michelin M.A."/>
            <person name="Mitchell K.G."/>
            <person name="Mullens W.J."/>
            <person name="Nwakama C."/>
            <person name="Nwosu F.T."/>
            <person name="Oboh E.C."/>
            <person name="Odujinrin O."/>
            <person name="Ogunsan O."/>
            <person name="O'Neill K."/>
            <person name="Oxlaj J.A."/>
            <person name="Patel A.K."/>
            <person name="Patel B.R."/>
            <person name="Pham Q."/>
            <person name="Porter J."/>
            <person name="Portes J."/>
            <person name="Prokopenko A."/>
            <person name="Quraishi M."/>
            <person name="Qureshi M."/>
            <person name="Rivera A."/>
            <person name="Rubalsky V."/>
            <person name="Saikali Y."/>
            <person name="Saqaf K."/>
            <person name="Saroya S.R."/>
            <person name="Seas A."/>
            <person name="Shadrick R.E."/>
            <person name="Sharda N."/>
            <person name="Sigindere M.T."/>
            <person name="Simbi V.G."/>
            <person name="Thuzar C."/>
            <person name="Tran K."/>
            <person name="Tran V.D."/>
            <person name="Trang W."/>
            <person name="Vaishnav N."/>
            <person name="Vuong K."/>
            <person name="Walker C."/>
            <person name="Wallace S.A."/>
            <person name="Warfield J.C."/>
            <person name="Wikina T."/>
            <person name="Wobbeking F.T."/>
            <person name="Worrent L.D."/>
            <person name="Yan T."/>
            <person name="Zehra A."/>
            <person name="Avazpour P."/>
            <person name="Kim F.M."/>
            <person name="Mason K."/>
            <person name="Nguyen D.A."/>
            <person name="Pettit S.M."/>
            <person name="Zhou O.J."/>
            <person name="Brissett D.L."/>
            <person name="Gualtieri C."/>
            <person name="Hufford T.M."/>
            <person name="Ko J.M."/>
            <person name="Novak J.K."/>
            <person name="Smith Z.M."/>
            <person name="Mayer-Bacon C."/>
            <person name="Erill I."/>
            <person name="Caruso S.M."/>
            <person name="Garlena R.A."/>
            <person name="Russell D.A."/>
            <person name="Pope W.H."/>
            <person name="Jacobs-Sera D."/>
            <person name="Hatfull G.F."/>
        </authorList>
    </citation>
    <scope>NUCLEOTIDE SEQUENCE [LARGE SCALE GENOMIC DNA]</scope>
</reference>
<dbReference type="PANTHER" id="PTHR46656:SF3">
    <property type="entry name" value="PUTATIVE-RELATED"/>
    <property type="match status" value="1"/>
</dbReference>
<dbReference type="GeneID" id="77927586"/>
<dbReference type="Proteomes" id="UP000683399">
    <property type="component" value="Segment"/>
</dbReference>
<gene>
    <name evidence="1" type="primary">17</name>
    <name evidence="1" type="ORF">SEA_TUNATARTARE_17</name>
</gene>
<dbReference type="RefSeq" id="YP_010651866.1">
    <property type="nucleotide sequence ID" value="NC_070784.1"/>
</dbReference>
<protein>
    <submittedName>
        <fullName evidence="1">Glycosyltransferase</fullName>
    </submittedName>
</protein>
<dbReference type="Pfam" id="PF20706">
    <property type="entry name" value="GT4-conflict"/>
    <property type="match status" value="1"/>
</dbReference>
<dbReference type="Gene3D" id="3.40.50.2000">
    <property type="entry name" value="Glycogen Phosphorylase B"/>
    <property type="match status" value="1"/>
</dbReference>